<evidence type="ECO:0000256" key="5">
    <source>
        <dbReference type="ARBA" id="ARBA00023237"/>
    </source>
</evidence>
<dbReference type="InterPro" id="IPR033985">
    <property type="entry name" value="SusD-like_N"/>
</dbReference>
<evidence type="ECO:0000259" key="7">
    <source>
        <dbReference type="Pfam" id="PF07980"/>
    </source>
</evidence>
<dbReference type="Pfam" id="PF14322">
    <property type="entry name" value="SusD-like_3"/>
    <property type="match status" value="1"/>
</dbReference>
<evidence type="ECO:0000256" key="4">
    <source>
        <dbReference type="ARBA" id="ARBA00023136"/>
    </source>
</evidence>
<feature type="domain" description="RagB/SusD" evidence="7">
    <location>
        <begin position="348"/>
        <end position="453"/>
    </location>
</feature>
<dbReference type="SUPFAM" id="SSF48452">
    <property type="entry name" value="TPR-like"/>
    <property type="match status" value="1"/>
</dbReference>
<dbReference type="InterPro" id="IPR012944">
    <property type="entry name" value="SusD_RagB_dom"/>
</dbReference>
<evidence type="ECO:0000256" key="2">
    <source>
        <dbReference type="ARBA" id="ARBA00006275"/>
    </source>
</evidence>
<dbReference type="RefSeq" id="WP_186846660.1">
    <property type="nucleotide sequence ID" value="NZ_JACOME010000004.1"/>
</dbReference>
<protein>
    <submittedName>
        <fullName evidence="9">RagB/SusD family nutrient uptake outer membrane protein</fullName>
    </submittedName>
</protein>
<dbReference type="Pfam" id="PF07980">
    <property type="entry name" value="SusD_RagB"/>
    <property type="match status" value="1"/>
</dbReference>
<comment type="similarity">
    <text evidence="2">Belongs to the SusD family.</text>
</comment>
<keyword evidence="5" id="KW-0998">Cell outer membrane</keyword>
<dbReference type="EMBL" id="JACOME010000004">
    <property type="protein sequence ID" value="MBC3847551.1"/>
    <property type="molecule type" value="Genomic_DNA"/>
</dbReference>
<reference evidence="9 10" key="1">
    <citation type="submission" date="2020-08" db="EMBL/GenBank/DDBJ databases">
        <title>Winogradskyella ouciana sp. nov., isolated from the hadal seawater of the Mariana Trench.</title>
        <authorList>
            <person name="He X."/>
        </authorList>
    </citation>
    <scope>NUCLEOTIDE SEQUENCE [LARGE SCALE GENOMIC DNA]</scope>
    <source>
        <strain evidence="9 10">KCTC 22026</strain>
    </source>
</reference>
<evidence type="ECO:0000256" key="1">
    <source>
        <dbReference type="ARBA" id="ARBA00004442"/>
    </source>
</evidence>
<evidence type="ECO:0000313" key="9">
    <source>
        <dbReference type="EMBL" id="MBC3847551.1"/>
    </source>
</evidence>
<comment type="subcellular location">
    <subcellularLocation>
        <location evidence="1">Cell outer membrane</location>
    </subcellularLocation>
</comment>
<sequence length="495" mass="55034">MKKNVFKFLMLSAVMSLTFSCEKDFINTEPQGGLITLDQLADAASVNPEIVAGTMDGVYTTTFTTGTGGTTGHDDFGHKGYDIFADMLSGDLALSLSTYGWYRASITELQCTQDFTYTDNYQVWRHYYRVVKNANIVIGTLGGTNAQPVVEESRYILGQALAMRAHSMFYLTQYMSRDYYPDAEILPIYDETTATGQPKSTTAEVYAFIENDLNIAIDLLDGYNRPTKTQVNKPVAQAILAYVLASKRNAWPEVAALTAEVMATNGATLMSAEEITGGFNNVATPGWFWGVDITLDIGLGLVSWWGQMDYFSYSYPAFGDSKSIDEGLYNAIPADDARKAQFYTTAGSLYLMPLDKFYDPARQPAGSGPMVNDYVYMRQAEMILLNAEALAKSGQDGPAREMLRTLMSQRVPDTSYLDGLSGTALQDEIYLQTRIELWAEGKSYLALKRNQGTVNRGSNHLSFQGVPMSYDDERLTFEIPEQEIQDNIFINEQNQ</sequence>
<organism evidence="9 10">
    <name type="scientific">Winogradskyella echinorum</name>
    <dbReference type="NCBI Taxonomy" id="538189"/>
    <lineage>
        <taxon>Bacteria</taxon>
        <taxon>Pseudomonadati</taxon>
        <taxon>Bacteroidota</taxon>
        <taxon>Flavobacteriia</taxon>
        <taxon>Flavobacteriales</taxon>
        <taxon>Flavobacteriaceae</taxon>
        <taxon>Winogradskyella</taxon>
    </lineage>
</organism>
<name>A0ABR6Y473_9FLAO</name>
<keyword evidence="10" id="KW-1185">Reference proteome</keyword>
<proteinExistence type="inferred from homology"/>
<comment type="caution">
    <text evidence="9">The sequence shown here is derived from an EMBL/GenBank/DDBJ whole genome shotgun (WGS) entry which is preliminary data.</text>
</comment>
<feature type="chain" id="PRO_5045242662" evidence="6">
    <location>
        <begin position="21"/>
        <end position="495"/>
    </location>
</feature>
<feature type="signal peptide" evidence="6">
    <location>
        <begin position="1"/>
        <end position="20"/>
    </location>
</feature>
<evidence type="ECO:0000313" key="10">
    <source>
        <dbReference type="Proteomes" id="UP000607435"/>
    </source>
</evidence>
<dbReference type="Gene3D" id="1.25.40.390">
    <property type="match status" value="1"/>
</dbReference>
<accession>A0ABR6Y473</accession>
<keyword evidence="4" id="KW-0472">Membrane</keyword>
<evidence type="ECO:0000256" key="6">
    <source>
        <dbReference type="SAM" id="SignalP"/>
    </source>
</evidence>
<dbReference type="PROSITE" id="PS51257">
    <property type="entry name" value="PROKAR_LIPOPROTEIN"/>
    <property type="match status" value="1"/>
</dbReference>
<evidence type="ECO:0000256" key="3">
    <source>
        <dbReference type="ARBA" id="ARBA00022729"/>
    </source>
</evidence>
<dbReference type="Proteomes" id="UP000607435">
    <property type="component" value="Unassembled WGS sequence"/>
</dbReference>
<evidence type="ECO:0000259" key="8">
    <source>
        <dbReference type="Pfam" id="PF14322"/>
    </source>
</evidence>
<dbReference type="InterPro" id="IPR011990">
    <property type="entry name" value="TPR-like_helical_dom_sf"/>
</dbReference>
<keyword evidence="3 6" id="KW-0732">Signal</keyword>
<feature type="domain" description="SusD-like N-terminal" evidence="8">
    <location>
        <begin position="101"/>
        <end position="242"/>
    </location>
</feature>
<gene>
    <name evidence="9" type="ORF">H6H04_14230</name>
</gene>